<name>A0A419DAB8_9BACT</name>
<accession>A0A419DAB8</accession>
<proteinExistence type="predicted"/>
<dbReference type="AlphaFoldDB" id="A0A419DAB8"/>
<dbReference type="Proteomes" id="UP000285655">
    <property type="component" value="Unassembled WGS sequence"/>
</dbReference>
<sequence length="201" mass="23453">MQKNKNLWDEIEADLKEKTKSGYKMALLDSDKLLRLILKDKGYPGKDLKKQLFWAGINLDGRQNLKNALKKKEEILNVQDYRLSSFEIEDALEAYRKTIEWVLSAEKISLKRKIGIVLENHLFLKNTSLTKIFILILLIFFGIKFLSSTEMGRSIVSKVVEADNFLFSWLKIFLLFGLIIAVTIFATFIYLDKRKKIKIKE</sequence>
<gene>
    <name evidence="2" type="ORF">C4544_07035</name>
</gene>
<organism evidence="2 3">
    <name type="scientific">candidate division WS5 bacterium</name>
    <dbReference type="NCBI Taxonomy" id="2093353"/>
    <lineage>
        <taxon>Bacteria</taxon>
        <taxon>candidate division WS5</taxon>
    </lineage>
</organism>
<evidence type="ECO:0000313" key="3">
    <source>
        <dbReference type="Proteomes" id="UP000285655"/>
    </source>
</evidence>
<feature type="transmembrane region" description="Helical" evidence="1">
    <location>
        <begin position="166"/>
        <end position="191"/>
    </location>
</feature>
<protein>
    <submittedName>
        <fullName evidence="2">Uncharacterized protein</fullName>
    </submittedName>
</protein>
<comment type="caution">
    <text evidence="2">The sequence shown here is derived from an EMBL/GenBank/DDBJ whole genome shotgun (WGS) entry which is preliminary data.</text>
</comment>
<keyword evidence="1" id="KW-1133">Transmembrane helix</keyword>
<feature type="transmembrane region" description="Helical" evidence="1">
    <location>
        <begin position="128"/>
        <end position="146"/>
    </location>
</feature>
<dbReference type="EMBL" id="QZJW01000055">
    <property type="protein sequence ID" value="RJO60089.1"/>
    <property type="molecule type" value="Genomic_DNA"/>
</dbReference>
<evidence type="ECO:0000256" key="1">
    <source>
        <dbReference type="SAM" id="Phobius"/>
    </source>
</evidence>
<keyword evidence="1" id="KW-0812">Transmembrane</keyword>
<keyword evidence="1" id="KW-0472">Membrane</keyword>
<evidence type="ECO:0000313" key="2">
    <source>
        <dbReference type="EMBL" id="RJO60089.1"/>
    </source>
</evidence>
<reference evidence="2 3" key="1">
    <citation type="journal article" date="2017" name="ISME J.">
        <title>Energy and carbon metabolisms in a deep terrestrial subsurface fluid microbial community.</title>
        <authorList>
            <person name="Momper L."/>
            <person name="Jungbluth S.P."/>
            <person name="Lee M.D."/>
            <person name="Amend J.P."/>
        </authorList>
    </citation>
    <scope>NUCLEOTIDE SEQUENCE [LARGE SCALE GENOMIC DNA]</scope>
    <source>
        <strain evidence="2">SURF_29</strain>
    </source>
</reference>